<feature type="domain" description="Thiolase C-terminal" evidence="7">
    <location>
        <begin position="276"/>
        <end position="402"/>
    </location>
</feature>
<evidence type="ECO:0000256" key="4">
    <source>
        <dbReference type="PIRSR" id="PIRSR000429-1"/>
    </source>
</evidence>
<feature type="active site" description="Acyl-thioester intermediate" evidence="4">
    <location>
        <position position="93"/>
    </location>
</feature>
<dbReference type="FunFam" id="3.40.47.10:FF:000010">
    <property type="entry name" value="Acetyl-CoA acetyltransferase (Thiolase)"/>
    <property type="match status" value="1"/>
</dbReference>
<feature type="active site" description="Proton acceptor" evidence="4">
    <location>
        <position position="389"/>
    </location>
</feature>
<dbReference type="GO" id="GO:0005739">
    <property type="term" value="C:mitochondrion"/>
    <property type="evidence" value="ECO:0007669"/>
    <property type="project" value="TreeGrafter"/>
</dbReference>
<dbReference type="AlphaFoldDB" id="A0A6V1P4M0"/>
<evidence type="ECO:0000313" key="8">
    <source>
        <dbReference type="EMBL" id="CAE0629789.1"/>
    </source>
</evidence>
<name>A0A6V1P4M0_HETAK</name>
<gene>
    <name evidence="8" type="ORF">HAKA00212_LOCUS8475</name>
</gene>
<feature type="domain" description="Thiolase N-terminal" evidence="6">
    <location>
        <begin position="8"/>
        <end position="268"/>
    </location>
</feature>
<dbReference type="PIRSF" id="PIRSF000429">
    <property type="entry name" value="Ac-CoA_Ac_transf"/>
    <property type="match status" value="1"/>
</dbReference>
<dbReference type="EMBL" id="HBIU01018202">
    <property type="protein sequence ID" value="CAE0629789.1"/>
    <property type="molecule type" value="Transcribed_RNA"/>
</dbReference>
<dbReference type="Pfam" id="PF02803">
    <property type="entry name" value="Thiolase_C"/>
    <property type="match status" value="1"/>
</dbReference>
<evidence type="ECO:0000259" key="7">
    <source>
        <dbReference type="Pfam" id="PF02803"/>
    </source>
</evidence>
<keyword evidence="2 5" id="KW-0808">Transferase</keyword>
<dbReference type="PROSITE" id="PS00098">
    <property type="entry name" value="THIOLASE_1"/>
    <property type="match status" value="1"/>
</dbReference>
<dbReference type="GO" id="GO:0006635">
    <property type="term" value="P:fatty acid beta-oxidation"/>
    <property type="evidence" value="ECO:0007669"/>
    <property type="project" value="TreeGrafter"/>
</dbReference>
<dbReference type="PROSITE" id="PS00099">
    <property type="entry name" value="THIOLASE_3"/>
    <property type="match status" value="1"/>
</dbReference>
<protein>
    <submittedName>
        <fullName evidence="8">Uncharacterized protein</fullName>
    </submittedName>
</protein>
<evidence type="ECO:0000256" key="1">
    <source>
        <dbReference type="ARBA" id="ARBA00010982"/>
    </source>
</evidence>
<comment type="similarity">
    <text evidence="1 5">Belongs to the thiolase-like superfamily. Thiolase family.</text>
</comment>
<evidence type="ECO:0000256" key="3">
    <source>
        <dbReference type="ARBA" id="ARBA00023315"/>
    </source>
</evidence>
<dbReference type="Pfam" id="PF00108">
    <property type="entry name" value="Thiolase_N"/>
    <property type="match status" value="1"/>
</dbReference>
<dbReference type="InterPro" id="IPR020616">
    <property type="entry name" value="Thiolase_N"/>
</dbReference>
<evidence type="ECO:0000256" key="5">
    <source>
        <dbReference type="RuleBase" id="RU003557"/>
    </source>
</evidence>
<dbReference type="InterPro" id="IPR020613">
    <property type="entry name" value="Thiolase_CS"/>
</dbReference>
<evidence type="ECO:0000259" key="6">
    <source>
        <dbReference type="Pfam" id="PF00108"/>
    </source>
</evidence>
<evidence type="ECO:0000256" key="2">
    <source>
        <dbReference type="ARBA" id="ARBA00022679"/>
    </source>
</evidence>
<accession>A0A6V1P4M0</accession>
<dbReference type="PANTHER" id="PTHR18919">
    <property type="entry name" value="ACETYL-COA C-ACYLTRANSFERASE"/>
    <property type="match status" value="1"/>
</dbReference>
<dbReference type="Gene3D" id="3.40.47.10">
    <property type="match status" value="1"/>
</dbReference>
<dbReference type="InterPro" id="IPR016039">
    <property type="entry name" value="Thiolase-like"/>
</dbReference>
<organism evidence="8">
    <name type="scientific">Heterosigma akashiwo</name>
    <name type="common">Chromophytic alga</name>
    <name type="synonym">Heterosigma carterae</name>
    <dbReference type="NCBI Taxonomy" id="2829"/>
    <lineage>
        <taxon>Eukaryota</taxon>
        <taxon>Sar</taxon>
        <taxon>Stramenopiles</taxon>
        <taxon>Ochrophyta</taxon>
        <taxon>Raphidophyceae</taxon>
        <taxon>Chattonellales</taxon>
        <taxon>Chattonellaceae</taxon>
        <taxon>Heterosigma</taxon>
    </lineage>
</organism>
<dbReference type="PANTHER" id="PTHR18919:SF107">
    <property type="entry name" value="ACETYL-COA ACETYLTRANSFERASE, CYTOSOLIC"/>
    <property type="match status" value="1"/>
</dbReference>
<reference evidence="8" key="1">
    <citation type="submission" date="2021-01" db="EMBL/GenBank/DDBJ databases">
        <authorList>
            <person name="Corre E."/>
            <person name="Pelletier E."/>
            <person name="Niang G."/>
            <person name="Scheremetjew M."/>
            <person name="Finn R."/>
            <person name="Kale V."/>
            <person name="Holt S."/>
            <person name="Cochrane G."/>
            <person name="Meng A."/>
            <person name="Brown T."/>
            <person name="Cohen L."/>
        </authorList>
    </citation>
    <scope>NUCLEOTIDE SEQUENCE</scope>
    <source>
        <strain evidence="8">CCMP3107</strain>
    </source>
</reference>
<dbReference type="CDD" id="cd00751">
    <property type="entry name" value="thiolase"/>
    <property type="match status" value="1"/>
</dbReference>
<dbReference type="NCBIfam" id="TIGR01930">
    <property type="entry name" value="AcCoA-C-Actrans"/>
    <property type="match status" value="1"/>
</dbReference>
<dbReference type="GO" id="GO:0003985">
    <property type="term" value="F:acetyl-CoA C-acetyltransferase activity"/>
    <property type="evidence" value="ECO:0007669"/>
    <property type="project" value="TreeGrafter"/>
</dbReference>
<dbReference type="SUPFAM" id="SSF53901">
    <property type="entry name" value="Thiolase-like"/>
    <property type="match status" value="2"/>
</dbReference>
<feature type="active site" description="Proton acceptor" evidence="4">
    <location>
        <position position="355"/>
    </location>
</feature>
<keyword evidence="3 5" id="KW-0012">Acyltransferase</keyword>
<dbReference type="PROSITE" id="PS00737">
    <property type="entry name" value="THIOLASE_2"/>
    <property type="match status" value="1"/>
</dbReference>
<dbReference type="InterPro" id="IPR020617">
    <property type="entry name" value="Thiolase_C"/>
</dbReference>
<sequence>MAALNKGIFIVGAKRTPFGAFGGSLKALTATDLCVHSSKAALEVAGLDASAVDVTFVGNTIQSSKDAAYLSRHVALRSGVPIEKPSLTINRLCGSGFETVILGAESILLGNAEVALTGGTENMSMCPMVVDGNAARWGVPLGQGLQLEDSLWAGLTDSYAGTPMGVTAENLAEKYGITREECDEYGFRSQMAWGEANKAGVFEAELAPVEVKGRKGPQLVTADESPRPDVQLEKMRSLKPVFKKDGCVTAGNASGISDGAGSVLLASEAAVAKYNLTPLARLAGWGRAGCAPEIMGIGPVPAIAGALAAAGTSLGEVGLVEINEAFAAQYLACEKELGLDRAVANKSGGAIALGHPLGASGARITAHLAHALATGRAGPGVTKALGSACIGGGQGIAVLLEKC</sequence>
<dbReference type="InterPro" id="IPR020610">
    <property type="entry name" value="Thiolase_AS"/>
</dbReference>
<dbReference type="InterPro" id="IPR020615">
    <property type="entry name" value="Thiolase_acyl_enz_int_AS"/>
</dbReference>
<proteinExistence type="inferred from homology"/>
<dbReference type="InterPro" id="IPR002155">
    <property type="entry name" value="Thiolase"/>
</dbReference>